<organism evidence="6 7">
    <name type="scientific">Tepidibacter hydrothermalis</name>
    <dbReference type="NCBI Taxonomy" id="3036126"/>
    <lineage>
        <taxon>Bacteria</taxon>
        <taxon>Bacillati</taxon>
        <taxon>Bacillota</taxon>
        <taxon>Clostridia</taxon>
        <taxon>Peptostreptococcales</taxon>
        <taxon>Peptostreptococcaceae</taxon>
        <taxon>Tepidibacter</taxon>
    </lineage>
</organism>
<keyword evidence="3 6" id="KW-0238">DNA-binding</keyword>
<dbReference type="EMBL" id="CP120733">
    <property type="protein sequence ID" value="WFD10194.1"/>
    <property type="molecule type" value="Genomic_DNA"/>
</dbReference>
<keyword evidence="7" id="KW-1185">Reference proteome</keyword>
<keyword evidence="2" id="KW-0805">Transcription regulation</keyword>
<dbReference type="Gene3D" id="1.10.1660.10">
    <property type="match status" value="1"/>
</dbReference>
<gene>
    <name evidence="6" type="ORF">P4S50_17830</name>
</gene>
<dbReference type="PROSITE" id="PS50937">
    <property type="entry name" value="HTH_MERR_2"/>
    <property type="match status" value="1"/>
</dbReference>
<keyword evidence="4" id="KW-0804">Transcription</keyword>
<evidence type="ECO:0000256" key="2">
    <source>
        <dbReference type="ARBA" id="ARBA00023015"/>
    </source>
</evidence>
<dbReference type="InterPro" id="IPR011256">
    <property type="entry name" value="Reg_factor_effector_dom_sf"/>
</dbReference>
<reference evidence="6 7" key="1">
    <citation type="submission" date="2023-03" db="EMBL/GenBank/DDBJ databases">
        <title>Complete genome sequence of Tepidibacter sp. SWIR-1, isolated from a deep-sea hydrothermal vent.</title>
        <authorList>
            <person name="Li X."/>
        </authorList>
    </citation>
    <scope>NUCLEOTIDE SEQUENCE [LARGE SCALE GENOMIC DNA]</scope>
    <source>
        <strain evidence="6 7">SWIR-1</strain>
    </source>
</reference>
<evidence type="ECO:0000313" key="7">
    <source>
        <dbReference type="Proteomes" id="UP001222800"/>
    </source>
</evidence>
<proteinExistence type="predicted"/>
<evidence type="ECO:0000256" key="1">
    <source>
        <dbReference type="ARBA" id="ARBA00022491"/>
    </source>
</evidence>
<feature type="domain" description="HTH merR-type" evidence="5">
    <location>
        <begin position="4"/>
        <end position="74"/>
    </location>
</feature>
<evidence type="ECO:0000256" key="3">
    <source>
        <dbReference type="ARBA" id="ARBA00023125"/>
    </source>
</evidence>
<dbReference type="SUPFAM" id="SSF55136">
    <property type="entry name" value="Probable bacterial effector-binding domain"/>
    <property type="match status" value="1"/>
</dbReference>
<evidence type="ECO:0000259" key="5">
    <source>
        <dbReference type="PROSITE" id="PS50937"/>
    </source>
</evidence>
<keyword evidence="1" id="KW-0678">Repressor</keyword>
<accession>A0ABY8EBB4</accession>
<dbReference type="CDD" id="cd01107">
    <property type="entry name" value="HTH_BmrR"/>
    <property type="match status" value="1"/>
</dbReference>
<dbReference type="InterPro" id="IPR047057">
    <property type="entry name" value="MerR_fam"/>
</dbReference>
<dbReference type="RefSeq" id="WP_277732172.1">
    <property type="nucleotide sequence ID" value="NZ_CP120733.1"/>
</dbReference>
<sequence>MKKHFSIGETAKINNISIQALRLYDRMGLLKPAYVDPQSNYRYYTIDQFIYLDLIKYSKYIGAPLKELGEVLHNNDIVKVLSFIKKQQDIVEKEIVRLKKISEDIGRIEDKIKYAIECKETNEIYFREIEKRFIMDVLLSKKDKESDIEIKLRKLDKVLESNDMSFEGETGYFIYLDSFLNEGELSYKSLYSTIYIDDIENNKLDIKDIPEGKFICIAYFKNERDIAIDKLRKYIKENNINPTGIGVEVQLFNTLEQWENDDLLYELQILI</sequence>
<dbReference type="InterPro" id="IPR000551">
    <property type="entry name" value="MerR-type_HTH_dom"/>
</dbReference>
<dbReference type="InterPro" id="IPR009061">
    <property type="entry name" value="DNA-bd_dom_put_sf"/>
</dbReference>
<dbReference type="Gene3D" id="3.20.80.10">
    <property type="entry name" value="Regulatory factor, effector binding domain"/>
    <property type="match status" value="1"/>
</dbReference>
<evidence type="ECO:0000256" key="4">
    <source>
        <dbReference type="ARBA" id="ARBA00023163"/>
    </source>
</evidence>
<name>A0ABY8EBB4_9FIRM</name>
<dbReference type="Pfam" id="PF00376">
    <property type="entry name" value="MerR"/>
    <property type="match status" value="1"/>
</dbReference>
<dbReference type="SMART" id="SM00422">
    <property type="entry name" value="HTH_MERR"/>
    <property type="match status" value="1"/>
</dbReference>
<dbReference type="SUPFAM" id="SSF46955">
    <property type="entry name" value="Putative DNA-binding domain"/>
    <property type="match status" value="1"/>
</dbReference>
<dbReference type="Proteomes" id="UP001222800">
    <property type="component" value="Chromosome"/>
</dbReference>
<protein>
    <submittedName>
        <fullName evidence="6">MerR family DNA-binding transcriptional regulator</fullName>
    </submittedName>
</protein>
<dbReference type="PANTHER" id="PTHR30204">
    <property type="entry name" value="REDOX-CYCLING DRUG-SENSING TRANSCRIPTIONAL ACTIVATOR SOXR"/>
    <property type="match status" value="1"/>
</dbReference>
<evidence type="ECO:0000313" key="6">
    <source>
        <dbReference type="EMBL" id="WFD10194.1"/>
    </source>
</evidence>
<dbReference type="PANTHER" id="PTHR30204:SF69">
    <property type="entry name" value="MERR-FAMILY TRANSCRIPTIONAL REGULATOR"/>
    <property type="match status" value="1"/>
</dbReference>
<dbReference type="GO" id="GO:0003677">
    <property type="term" value="F:DNA binding"/>
    <property type="evidence" value="ECO:0007669"/>
    <property type="project" value="UniProtKB-KW"/>
</dbReference>